<gene>
    <name evidence="2" type="ORF">PVAP13_2NG069500</name>
</gene>
<evidence type="ECO:0000313" key="2">
    <source>
        <dbReference type="EMBL" id="KAG2632207.1"/>
    </source>
</evidence>
<sequence>MPTPGYVVCNPATHEWVAVPSSGWLCSGPPEGEDEDDDNREIGEDTYLIFDPVVSSHFQLLQFLMKASMLSEVGLRTYSSETGVWTDRSGERRRFEEGGESPQLGSFGTIVSSLGSAFVNGMLHFVIDHIQKDFDHIQKDQGLIVAVDWEGRTRRFISWPWSHSCCGSEAAFLGQSQGRLHCISEQIKGNSAQITIWVLEDYDKEEWVMKHSVSSLQLFGGLVNLDYTVVAIHPDRNLIFISHRGQKLISYNMDSKEVNALSTVREDYGITPYVPYFSESSVLSNKH</sequence>
<dbReference type="Pfam" id="PF24750">
    <property type="entry name" value="b-prop_At3g26010-like"/>
    <property type="match status" value="1"/>
</dbReference>
<comment type="caution">
    <text evidence="2">The sequence shown here is derived from an EMBL/GenBank/DDBJ whole genome shotgun (WGS) entry which is preliminary data.</text>
</comment>
<dbReference type="Proteomes" id="UP000823388">
    <property type="component" value="Chromosome 2N"/>
</dbReference>
<protein>
    <recommendedName>
        <fullName evidence="1">F-box protein At3g26010-like beta-propeller domain-containing protein</fullName>
    </recommendedName>
</protein>
<keyword evidence="3" id="KW-1185">Reference proteome</keyword>
<dbReference type="InterPro" id="IPR056592">
    <property type="entry name" value="Beta-prop_At3g26010-like"/>
</dbReference>
<evidence type="ECO:0000313" key="3">
    <source>
        <dbReference type="Proteomes" id="UP000823388"/>
    </source>
</evidence>
<dbReference type="InterPro" id="IPR055290">
    <property type="entry name" value="At3g26010-like"/>
</dbReference>
<evidence type="ECO:0000259" key="1">
    <source>
        <dbReference type="Pfam" id="PF24750"/>
    </source>
</evidence>
<dbReference type="EMBL" id="CM029040">
    <property type="protein sequence ID" value="KAG2632207.1"/>
    <property type="molecule type" value="Genomic_DNA"/>
</dbReference>
<feature type="domain" description="F-box protein At3g26010-like beta-propeller" evidence="1">
    <location>
        <begin position="6"/>
        <end position="264"/>
    </location>
</feature>
<reference evidence="2" key="1">
    <citation type="submission" date="2020-05" db="EMBL/GenBank/DDBJ databases">
        <title>WGS assembly of Panicum virgatum.</title>
        <authorList>
            <person name="Lovell J.T."/>
            <person name="Jenkins J."/>
            <person name="Shu S."/>
            <person name="Juenger T.E."/>
            <person name="Schmutz J."/>
        </authorList>
    </citation>
    <scope>NUCLEOTIDE SEQUENCE</scope>
    <source>
        <strain evidence="2">AP13</strain>
    </source>
</reference>
<proteinExistence type="predicted"/>
<dbReference type="PANTHER" id="PTHR35546">
    <property type="entry name" value="F-BOX PROTEIN INTERACTION DOMAIN PROTEIN-RELATED"/>
    <property type="match status" value="1"/>
</dbReference>
<name>A0A8T0VD00_PANVG</name>
<accession>A0A8T0VD00</accession>
<organism evidence="2 3">
    <name type="scientific">Panicum virgatum</name>
    <name type="common">Blackwell switchgrass</name>
    <dbReference type="NCBI Taxonomy" id="38727"/>
    <lineage>
        <taxon>Eukaryota</taxon>
        <taxon>Viridiplantae</taxon>
        <taxon>Streptophyta</taxon>
        <taxon>Embryophyta</taxon>
        <taxon>Tracheophyta</taxon>
        <taxon>Spermatophyta</taxon>
        <taxon>Magnoliopsida</taxon>
        <taxon>Liliopsida</taxon>
        <taxon>Poales</taxon>
        <taxon>Poaceae</taxon>
        <taxon>PACMAD clade</taxon>
        <taxon>Panicoideae</taxon>
        <taxon>Panicodae</taxon>
        <taxon>Paniceae</taxon>
        <taxon>Panicinae</taxon>
        <taxon>Panicum</taxon>
        <taxon>Panicum sect. Hiantes</taxon>
    </lineage>
</organism>
<dbReference type="AlphaFoldDB" id="A0A8T0VD00"/>
<dbReference type="PANTHER" id="PTHR35546:SF106">
    <property type="entry name" value="DUF1618 DOMAIN-CONTAINING PROTEIN"/>
    <property type="match status" value="1"/>
</dbReference>